<protein>
    <recommendedName>
        <fullName evidence="1">NERD domain-containing protein</fullName>
    </recommendedName>
</protein>
<dbReference type="AlphaFoldDB" id="A1RTD8"/>
<gene>
    <name evidence="2" type="ordered locus">Pisl_1047</name>
</gene>
<dbReference type="Proteomes" id="UP000002595">
    <property type="component" value="Chromosome"/>
</dbReference>
<dbReference type="eggNOG" id="arCOG03727">
    <property type="taxonomic scope" value="Archaea"/>
</dbReference>
<keyword evidence="3" id="KW-1185">Reference proteome</keyword>
<dbReference type="HOGENOM" id="CLU_126932_0_0_2"/>
<accession>A1RTD8</accession>
<feature type="domain" description="NERD" evidence="1">
    <location>
        <begin position="56"/>
        <end position="124"/>
    </location>
</feature>
<dbReference type="EMBL" id="CP000504">
    <property type="protein sequence ID" value="ABL88220.1"/>
    <property type="molecule type" value="Genomic_DNA"/>
</dbReference>
<dbReference type="InterPro" id="IPR011528">
    <property type="entry name" value="NERD"/>
</dbReference>
<organism evidence="2 3">
    <name type="scientific">Pyrobaculum islandicum (strain DSM 4184 / JCM 9189 / GEO3)</name>
    <dbReference type="NCBI Taxonomy" id="384616"/>
    <lineage>
        <taxon>Archaea</taxon>
        <taxon>Thermoproteota</taxon>
        <taxon>Thermoprotei</taxon>
        <taxon>Thermoproteales</taxon>
        <taxon>Thermoproteaceae</taxon>
        <taxon>Pyrobaculum</taxon>
    </lineage>
</organism>
<reference evidence="2" key="1">
    <citation type="submission" date="2006-12" db="EMBL/GenBank/DDBJ databases">
        <title>Complete sequence of Pyrobaculum islandicum DSM 4184.</title>
        <authorList>
            <person name="Copeland A."/>
            <person name="Lucas S."/>
            <person name="Lapidus A."/>
            <person name="Barry K."/>
            <person name="Detter J.C."/>
            <person name="Glavina del Rio T."/>
            <person name="Dalin E."/>
            <person name="Tice H."/>
            <person name="Pitluck S."/>
            <person name="Meincke L."/>
            <person name="Brettin T."/>
            <person name="Bruce D."/>
            <person name="Han C."/>
            <person name="Tapia R."/>
            <person name="Gilna P."/>
            <person name="Schmutz J."/>
            <person name="Larimer F."/>
            <person name="Land M."/>
            <person name="Hauser L."/>
            <person name="Kyrpides N."/>
            <person name="Mikhailova N."/>
            <person name="Cozen A.E."/>
            <person name="Fitz-Gibbon S.T."/>
            <person name="House C.H."/>
            <person name="Saltikov C."/>
            <person name="Lowe T."/>
            <person name="Richardson P."/>
        </authorList>
    </citation>
    <scope>NUCLEOTIDE SEQUENCE [LARGE SCALE GENOMIC DNA]</scope>
    <source>
        <strain evidence="2">DSM 4184</strain>
    </source>
</reference>
<proteinExistence type="predicted"/>
<dbReference type="SUPFAM" id="SSF52980">
    <property type="entry name" value="Restriction endonuclease-like"/>
    <property type="match status" value="1"/>
</dbReference>
<evidence type="ECO:0000313" key="3">
    <source>
        <dbReference type="Proteomes" id="UP000002595"/>
    </source>
</evidence>
<dbReference type="KEGG" id="pis:Pisl_1047"/>
<name>A1RTD8_PYRIL</name>
<evidence type="ECO:0000259" key="1">
    <source>
        <dbReference type="Pfam" id="PF08378"/>
    </source>
</evidence>
<evidence type="ECO:0000313" key="2">
    <source>
        <dbReference type="EMBL" id="ABL88220.1"/>
    </source>
</evidence>
<dbReference type="InterPro" id="IPR011335">
    <property type="entry name" value="Restrct_endonuc-II-like"/>
</dbReference>
<dbReference type="Pfam" id="PF08378">
    <property type="entry name" value="NERD"/>
    <property type="match status" value="1"/>
</dbReference>
<sequence length="177" mass="20126">MKRYLAGDGSALDALREFGLLNRQEPATRGYVLYKALKYGIDVSSYVKYLDWREFEEFIRYVFSEFGYNVVSNVRLNCGRSAEFDVVAWSRDVAFVVEAKKWKGGGGKWEEIACKHLKKVKMCISKLLVFAPFVVPLVISSTDVNFISGGVPVVSIRKIGNFLASFHDFKNYVIILK</sequence>